<evidence type="ECO:0000313" key="1">
    <source>
        <dbReference type="EMBL" id="KAA8542981.1"/>
    </source>
</evidence>
<dbReference type="AlphaFoldDB" id="A0A5J5BP83"/>
<gene>
    <name evidence="1" type="ORF">F0562_021524</name>
</gene>
<keyword evidence="2" id="KW-1185">Reference proteome</keyword>
<reference evidence="1 2" key="1">
    <citation type="submission" date="2019-09" db="EMBL/GenBank/DDBJ databases">
        <title>A chromosome-level genome assembly of the Chinese tupelo Nyssa sinensis.</title>
        <authorList>
            <person name="Yang X."/>
            <person name="Kang M."/>
            <person name="Yang Y."/>
            <person name="Xiong H."/>
            <person name="Wang M."/>
            <person name="Zhang Z."/>
            <person name="Wang Z."/>
            <person name="Wu H."/>
            <person name="Ma T."/>
            <person name="Liu J."/>
            <person name="Xi Z."/>
        </authorList>
    </citation>
    <scope>NUCLEOTIDE SEQUENCE [LARGE SCALE GENOMIC DNA]</scope>
    <source>
        <strain evidence="1">J267</strain>
        <tissue evidence="1">Leaf</tissue>
    </source>
</reference>
<accession>A0A5J5BP83</accession>
<evidence type="ECO:0000313" key="2">
    <source>
        <dbReference type="Proteomes" id="UP000325577"/>
    </source>
</evidence>
<dbReference type="Proteomes" id="UP000325577">
    <property type="component" value="Linkage Group LG11"/>
</dbReference>
<sequence>MLMNKDVASMFDRCGESTRLTDIPVVQQGGGWAEEDGVGDGDDVETVGIGRDGVGCGVVARWLGRRWLLDDGQRLIVADG</sequence>
<name>A0A5J5BP83_9ASTE</name>
<proteinExistence type="predicted"/>
<dbReference type="EMBL" id="CM018034">
    <property type="protein sequence ID" value="KAA8542981.1"/>
    <property type="molecule type" value="Genomic_DNA"/>
</dbReference>
<protein>
    <submittedName>
        <fullName evidence="1">Uncharacterized protein</fullName>
    </submittedName>
</protein>
<organism evidence="1 2">
    <name type="scientific">Nyssa sinensis</name>
    <dbReference type="NCBI Taxonomy" id="561372"/>
    <lineage>
        <taxon>Eukaryota</taxon>
        <taxon>Viridiplantae</taxon>
        <taxon>Streptophyta</taxon>
        <taxon>Embryophyta</taxon>
        <taxon>Tracheophyta</taxon>
        <taxon>Spermatophyta</taxon>
        <taxon>Magnoliopsida</taxon>
        <taxon>eudicotyledons</taxon>
        <taxon>Gunneridae</taxon>
        <taxon>Pentapetalae</taxon>
        <taxon>asterids</taxon>
        <taxon>Cornales</taxon>
        <taxon>Nyssaceae</taxon>
        <taxon>Nyssa</taxon>
    </lineage>
</organism>